<gene>
    <name evidence="1" type="ORF">YALI1_E12027g</name>
</gene>
<name>A0A1D8NHT5_YARLL</name>
<proteinExistence type="predicted"/>
<accession>A0A1D8NHT5</accession>
<dbReference type="RefSeq" id="XP_068139057.1">
    <property type="nucleotide sequence ID" value="XM_068282956.1"/>
</dbReference>
<organism evidence="1 2">
    <name type="scientific">Yarrowia lipolytica</name>
    <name type="common">Candida lipolytica</name>
    <dbReference type="NCBI Taxonomy" id="4952"/>
    <lineage>
        <taxon>Eukaryota</taxon>
        <taxon>Fungi</taxon>
        <taxon>Dikarya</taxon>
        <taxon>Ascomycota</taxon>
        <taxon>Saccharomycotina</taxon>
        <taxon>Dipodascomycetes</taxon>
        <taxon>Dipodascales</taxon>
        <taxon>Dipodascales incertae sedis</taxon>
        <taxon>Yarrowia</taxon>
    </lineage>
</organism>
<dbReference type="GeneID" id="94583566"/>
<evidence type="ECO:0000313" key="2">
    <source>
        <dbReference type="Proteomes" id="UP000182444"/>
    </source>
</evidence>
<protein>
    <submittedName>
        <fullName evidence="1">Uncharacterized protein</fullName>
    </submittedName>
</protein>
<dbReference type="AlphaFoldDB" id="A0A1D8NHT5"/>
<evidence type="ECO:0000313" key="1">
    <source>
        <dbReference type="EMBL" id="AOW05188.1"/>
    </source>
</evidence>
<dbReference type="Proteomes" id="UP000182444">
    <property type="component" value="Chromosome 1E"/>
</dbReference>
<sequence>MAVPTNLSRNIESFMLKELRKEPTHIREPQKPFRSLLRLDGATVELCLCSDRRLHHRLLSLTPALHPNHSWSLNSCPLYPVFRFHTLLRLSEKAINRFSNAFLSKLVAFYSPSPLFDSSQYGNGLEQSAPVSRSTDLMRR</sequence>
<dbReference type="VEuPathDB" id="FungiDB:YALI1_E12027g"/>
<reference evidence="1 2" key="1">
    <citation type="journal article" date="2016" name="PLoS ONE">
        <title>Sequence Assembly of Yarrowia lipolytica Strain W29/CLIB89 Shows Transposable Element Diversity.</title>
        <authorList>
            <person name="Magnan C."/>
            <person name="Yu J."/>
            <person name="Chang I."/>
            <person name="Jahn E."/>
            <person name="Kanomata Y."/>
            <person name="Wu J."/>
            <person name="Zeller M."/>
            <person name="Oakes M."/>
            <person name="Baldi P."/>
            <person name="Sandmeyer S."/>
        </authorList>
    </citation>
    <scope>NUCLEOTIDE SEQUENCE [LARGE SCALE GENOMIC DNA]</scope>
    <source>
        <strain evidence="2">CLIB89(W29)</strain>
    </source>
</reference>
<dbReference type="EMBL" id="CP017557">
    <property type="protein sequence ID" value="AOW05188.1"/>
    <property type="molecule type" value="Genomic_DNA"/>
</dbReference>